<organism evidence="2">
    <name type="scientific">marine sediment metagenome</name>
    <dbReference type="NCBI Taxonomy" id="412755"/>
    <lineage>
        <taxon>unclassified sequences</taxon>
        <taxon>metagenomes</taxon>
        <taxon>ecological metagenomes</taxon>
    </lineage>
</organism>
<reference evidence="2" key="1">
    <citation type="journal article" date="2015" name="Nature">
        <title>Complex archaea that bridge the gap between prokaryotes and eukaryotes.</title>
        <authorList>
            <person name="Spang A."/>
            <person name="Saw J.H."/>
            <person name="Jorgensen S.L."/>
            <person name="Zaremba-Niedzwiedzka K."/>
            <person name="Martijn J."/>
            <person name="Lind A.E."/>
            <person name="van Eijk R."/>
            <person name="Schleper C."/>
            <person name="Guy L."/>
            <person name="Ettema T.J."/>
        </authorList>
    </citation>
    <scope>NUCLEOTIDE SEQUENCE</scope>
</reference>
<accession>A0A0F9W2K5</accession>
<sequence>MPKESNTGTSQLSGSTASLQASSPRPLLAALILSAILHAALLAGTLLTPAAPSPASDGTTAALEVALLGTVSDPVRDSADDAAAGAPADTGYDGANTQAVAPAPLPAARQAPGIATRTPVVVTRADAANRLDVAQAAVDLKVSASIEPWRPQNLALAWQEQESTMLRERVAQWLEDPEQLLNQPEPLRWQHDGRQYQAAVRHLPAGSATAMERAVVEISTEYDGRQVHSSIQLQRLPFSHYAQFIDSWDPDVTLSEDIVTGRFHSNTAINISTERGAAPQFRGPVSIATSLTWAGAYLAAGMFADGLELQAGRIDLPTMTMPLFAAEVNPNDSGGQRSEPHYFDRASWITFHATGEYSWKHSPDGPVQGHRTTSAGTVYLIANDGVNLSVQGQLSGQVVVYSPYRISITGHLRYADNPQDSADSPDLLSLISDHTIQIETPSVTGPGDLHIQAAIYAGRRFSVRQFRARNNGMLYIYGSVVAGSMSATEPRYATRIEFDHRLDSIRAPGFPMTDRYALESQDPHWRVAR</sequence>
<protein>
    <submittedName>
        <fullName evidence="2">Uncharacterized protein</fullName>
    </submittedName>
</protein>
<feature type="region of interest" description="Disordered" evidence="1">
    <location>
        <begin position="78"/>
        <end position="99"/>
    </location>
</feature>
<feature type="compositionally biased region" description="Low complexity" evidence="1">
    <location>
        <begin position="81"/>
        <end position="99"/>
    </location>
</feature>
<gene>
    <name evidence="2" type="ORF">LCGC14_0020390</name>
</gene>
<dbReference type="EMBL" id="LAZR01000004">
    <property type="protein sequence ID" value="KKO10560.1"/>
    <property type="molecule type" value="Genomic_DNA"/>
</dbReference>
<proteinExistence type="predicted"/>
<name>A0A0F9W2K5_9ZZZZ</name>
<evidence type="ECO:0000313" key="2">
    <source>
        <dbReference type="EMBL" id="KKO10560.1"/>
    </source>
</evidence>
<evidence type="ECO:0000256" key="1">
    <source>
        <dbReference type="SAM" id="MobiDB-lite"/>
    </source>
</evidence>
<comment type="caution">
    <text evidence="2">The sequence shown here is derived from an EMBL/GenBank/DDBJ whole genome shotgun (WGS) entry which is preliminary data.</text>
</comment>
<dbReference type="AlphaFoldDB" id="A0A0F9W2K5"/>